<comment type="caution">
    <text evidence="2">The sequence shown here is derived from an EMBL/GenBank/DDBJ whole genome shotgun (WGS) entry which is preliminary data.</text>
</comment>
<dbReference type="EMBL" id="JBHSXN010000002">
    <property type="protein sequence ID" value="MFC6953463.1"/>
    <property type="molecule type" value="Genomic_DNA"/>
</dbReference>
<feature type="transmembrane region" description="Helical" evidence="1">
    <location>
        <begin position="12"/>
        <end position="35"/>
    </location>
</feature>
<reference evidence="2 3" key="1">
    <citation type="journal article" date="2019" name="Int. J. Syst. Evol. Microbiol.">
        <title>The Global Catalogue of Microorganisms (GCM) 10K type strain sequencing project: providing services to taxonomists for standard genome sequencing and annotation.</title>
        <authorList>
            <consortium name="The Broad Institute Genomics Platform"/>
            <consortium name="The Broad Institute Genome Sequencing Center for Infectious Disease"/>
            <person name="Wu L."/>
            <person name="Ma J."/>
        </authorList>
    </citation>
    <scope>NUCLEOTIDE SEQUENCE [LARGE SCALE GENOMIC DNA]</scope>
    <source>
        <strain evidence="2 3">GX26</strain>
    </source>
</reference>
<organism evidence="2 3">
    <name type="scientific">Halorubellus litoreus</name>
    <dbReference type="NCBI Taxonomy" id="755308"/>
    <lineage>
        <taxon>Archaea</taxon>
        <taxon>Methanobacteriati</taxon>
        <taxon>Methanobacteriota</taxon>
        <taxon>Stenosarchaea group</taxon>
        <taxon>Halobacteria</taxon>
        <taxon>Halobacteriales</taxon>
        <taxon>Halorubellaceae</taxon>
        <taxon>Halorubellus</taxon>
    </lineage>
</organism>
<keyword evidence="3" id="KW-1185">Reference proteome</keyword>
<gene>
    <name evidence="2" type="ORF">ACFQGB_11370</name>
</gene>
<feature type="transmembrane region" description="Helical" evidence="1">
    <location>
        <begin position="79"/>
        <end position="102"/>
    </location>
</feature>
<feature type="transmembrane region" description="Helical" evidence="1">
    <location>
        <begin position="47"/>
        <end position="67"/>
    </location>
</feature>
<keyword evidence="1" id="KW-0472">Membrane</keyword>
<keyword evidence="1" id="KW-0812">Transmembrane</keyword>
<keyword evidence="1" id="KW-1133">Transmembrane helix</keyword>
<proteinExistence type="predicted"/>
<name>A0ABD5VID0_9EURY</name>
<dbReference type="Proteomes" id="UP001596395">
    <property type="component" value="Unassembled WGS sequence"/>
</dbReference>
<sequence>MTVVDAILNNPYQVLGAVQIAALLAASLLLAYPVYAYAQNVAYTEGFVGIAVGFFLLTLSNLLGLLIDNDVLAPGLESSAAITALMNLGASVAATIGIYYFARQFIRTDSTEFEVTEPEGSGGFDDADD</sequence>
<evidence type="ECO:0000313" key="3">
    <source>
        <dbReference type="Proteomes" id="UP001596395"/>
    </source>
</evidence>
<accession>A0ABD5VID0</accession>
<evidence type="ECO:0000256" key="1">
    <source>
        <dbReference type="SAM" id="Phobius"/>
    </source>
</evidence>
<dbReference type="RefSeq" id="WP_336350421.1">
    <property type="nucleotide sequence ID" value="NZ_JAZAQL010000002.1"/>
</dbReference>
<protein>
    <submittedName>
        <fullName evidence="2">Uncharacterized protein</fullName>
    </submittedName>
</protein>
<dbReference type="AlphaFoldDB" id="A0ABD5VID0"/>
<evidence type="ECO:0000313" key="2">
    <source>
        <dbReference type="EMBL" id="MFC6953463.1"/>
    </source>
</evidence>